<dbReference type="InterPro" id="IPR006450">
    <property type="entry name" value="Phage_HK97_gp6-like"/>
</dbReference>
<evidence type="ECO:0000313" key="1">
    <source>
        <dbReference type="EMBL" id="TWW10219.1"/>
    </source>
</evidence>
<dbReference type="AlphaFoldDB" id="A0A5C6M7S3"/>
<dbReference type="CDD" id="cd08054">
    <property type="entry name" value="gp6"/>
    <property type="match status" value="1"/>
</dbReference>
<evidence type="ECO:0000313" key="2">
    <source>
        <dbReference type="Proteomes" id="UP000321659"/>
    </source>
</evidence>
<name>A0A5C6M7S3_9LACO</name>
<protein>
    <submittedName>
        <fullName evidence="1">DNA-packaging protein</fullName>
    </submittedName>
</protein>
<accession>A0A5C6M7S3</accession>
<reference evidence="1 2" key="1">
    <citation type="submission" date="2019-04" db="EMBL/GenBank/DDBJ databases">
        <title>In vitro growth and metabolic characteristics of meat-borne Lactobacillus algidus strains.</title>
        <authorList>
            <person name="Sade E."/>
            <person name="Per J."/>
            <person name="Tytti H."/>
            <person name="Johanna B.K."/>
        </authorList>
    </citation>
    <scope>NUCLEOTIDE SEQUENCE [LARGE SCALE GENOMIC DNA]</scope>
    <source>
        <strain evidence="1 2">LTS37-1</strain>
    </source>
</reference>
<comment type="caution">
    <text evidence="1">The sequence shown here is derived from an EMBL/GenBank/DDBJ whole genome shotgun (WGS) entry which is preliminary data.</text>
</comment>
<dbReference type="RefSeq" id="WP_146303359.1">
    <property type="nucleotide sequence ID" value="NZ_JANXKZ010000002.1"/>
</dbReference>
<organism evidence="1 2">
    <name type="scientific">Dellaglioa algida</name>
    <dbReference type="NCBI Taxonomy" id="105612"/>
    <lineage>
        <taxon>Bacteria</taxon>
        <taxon>Bacillati</taxon>
        <taxon>Bacillota</taxon>
        <taxon>Bacilli</taxon>
        <taxon>Lactobacillales</taxon>
        <taxon>Lactobacillaceae</taxon>
        <taxon>Dellaglioa</taxon>
    </lineage>
</organism>
<dbReference type="Proteomes" id="UP000321659">
    <property type="component" value="Unassembled WGS sequence"/>
</dbReference>
<dbReference type="InterPro" id="IPR021146">
    <property type="entry name" value="Phage_gp6-like_head-tail"/>
</dbReference>
<dbReference type="Gene3D" id="1.10.3230.30">
    <property type="entry name" value="Phage gp6-like head-tail connector protein"/>
    <property type="match status" value="1"/>
</dbReference>
<gene>
    <name evidence="1" type="ORF">LABALGLTS371_15550</name>
</gene>
<dbReference type="Pfam" id="PF05135">
    <property type="entry name" value="Phage_connect_1"/>
    <property type="match status" value="1"/>
</dbReference>
<dbReference type="NCBIfam" id="TIGR01560">
    <property type="entry name" value="put_DNA_pack"/>
    <property type="match status" value="1"/>
</dbReference>
<sequence>MDVEKIKNRLKIDHSEDDNLLTDLYQSAEFYIRTSVDSSLKTEDFSDVPIFEHAILLLVGHWYENRLAMSQDKSEEIPYGVLPLIQKMRGLNYENKATKK</sequence>
<proteinExistence type="predicted"/>
<dbReference type="EMBL" id="SRRQ01000019">
    <property type="protein sequence ID" value="TWW10219.1"/>
    <property type="molecule type" value="Genomic_DNA"/>
</dbReference>